<name>A0A0G4IH15_PLABS</name>
<evidence type="ECO:0000256" key="4">
    <source>
        <dbReference type="SAM" id="MobiDB-lite"/>
    </source>
</evidence>
<dbReference type="PANTHER" id="PTHR44858">
    <property type="entry name" value="TETRATRICOPEPTIDE REPEAT PROTEIN 6"/>
    <property type="match status" value="1"/>
</dbReference>
<gene>
    <name evidence="5" type="ORF">PBRA_000152</name>
</gene>
<evidence type="ECO:0000256" key="1">
    <source>
        <dbReference type="ARBA" id="ARBA00022737"/>
    </source>
</evidence>
<keyword evidence="2 3" id="KW-0802">TPR repeat</keyword>
<feature type="region of interest" description="Disordered" evidence="4">
    <location>
        <begin position="506"/>
        <end position="538"/>
    </location>
</feature>
<proteinExistence type="predicted"/>
<evidence type="ECO:0000313" key="5">
    <source>
        <dbReference type="EMBL" id="CEO94367.1"/>
    </source>
</evidence>
<dbReference type="OrthoDB" id="1926212at2759"/>
<dbReference type="Pfam" id="PF13181">
    <property type="entry name" value="TPR_8"/>
    <property type="match status" value="1"/>
</dbReference>
<accession>A0A0G4IH15</accession>
<dbReference type="EMBL" id="CDSF01000001">
    <property type="protein sequence ID" value="CEO94367.1"/>
    <property type="molecule type" value="Genomic_DNA"/>
</dbReference>
<dbReference type="InterPro" id="IPR050498">
    <property type="entry name" value="Ycf3"/>
</dbReference>
<dbReference type="InterPro" id="IPR019734">
    <property type="entry name" value="TPR_rpt"/>
</dbReference>
<feature type="repeat" description="TPR" evidence="3">
    <location>
        <begin position="114"/>
        <end position="147"/>
    </location>
</feature>
<keyword evidence="1" id="KW-0677">Repeat</keyword>
<evidence type="ECO:0000256" key="3">
    <source>
        <dbReference type="PROSITE-ProRule" id="PRU00339"/>
    </source>
</evidence>
<feature type="repeat" description="TPR" evidence="3">
    <location>
        <begin position="286"/>
        <end position="319"/>
    </location>
</feature>
<sequence>LAEVPAVSAMAPVKSPALPHVLARLLQPNASKAARDPPTGSTIADQAGRLIIQGRCGDAFTILDNAIKKARPTINTRFLSGLYCMRGVAAAGTGDLERALSDICSAISINPDNCEALNSRAMHYLDMGDLTAALADIDRAIALVPSAPRFYSTRSAIYLQLGDIARARLDCDMVIELDPQFPEAYANRAVCNCMDDPPSLSLALKDVTFGIDMDPSNAALYKVRAGILFLLDRKDDSLADMDVAVSLRPADMKLRALRGDMHARNGELGAAIADFTAVIEARPDMLDAVIARGQLHADKEDWKEALADYDSVLSVEPDNVDALVGLAWVKFCTSAMMESAQTAMKCIQLASADKDKSALYVAHFIIGMVATYQQRNEDAVAAFTSALSFDSSSLSARANRANCLLDLERYTEANQDASVCVRKEPCCEYFLLRSRARLGLRQLKNGLKDAEQALRLDPNCIQAHLVSARFHVALGDLDHALADCDAGLAIEPGNDGLRNFRASISDTLEHEHQEPSTKRRRVGKKAEVRDIENKGVVN</sequence>
<dbReference type="PROSITE" id="PS50005">
    <property type="entry name" value="TPR"/>
    <property type="match status" value="3"/>
</dbReference>
<dbReference type="AlphaFoldDB" id="A0A0G4IH15"/>
<evidence type="ECO:0000256" key="2">
    <source>
        <dbReference type="ARBA" id="ARBA00022803"/>
    </source>
</evidence>
<dbReference type="SUPFAM" id="SSF48452">
    <property type="entry name" value="TPR-like"/>
    <property type="match status" value="3"/>
</dbReference>
<dbReference type="SMART" id="SM00028">
    <property type="entry name" value="TPR"/>
    <property type="match status" value="9"/>
</dbReference>
<keyword evidence="6" id="KW-1185">Reference proteome</keyword>
<organism evidence="5 6">
    <name type="scientific">Plasmodiophora brassicae</name>
    <name type="common">Clubroot disease agent</name>
    <dbReference type="NCBI Taxonomy" id="37360"/>
    <lineage>
        <taxon>Eukaryota</taxon>
        <taxon>Sar</taxon>
        <taxon>Rhizaria</taxon>
        <taxon>Endomyxa</taxon>
        <taxon>Phytomyxea</taxon>
        <taxon>Plasmodiophorida</taxon>
        <taxon>Plasmodiophoridae</taxon>
        <taxon>Plasmodiophora</taxon>
    </lineage>
</organism>
<evidence type="ECO:0000313" key="6">
    <source>
        <dbReference type="Proteomes" id="UP000039324"/>
    </source>
</evidence>
<dbReference type="Proteomes" id="UP000039324">
    <property type="component" value="Unassembled WGS sequence"/>
</dbReference>
<feature type="compositionally biased region" description="Basic and acidic residues" evidence="4">
    <location>
        <begin position="524"/>
        <end position="538"/>
    </location>
</feature>
<dbReference type="STRING" id="37360.A0A0G4IH15"/>
<reference evidence="5 6" key="1">
    <citation type="submission" date="2015-02" db="EMBL/GenBank/DDBJ databases">
        <authorList>
            <person name="Chooi Y.-H."/>
        </authorList>
    </citation>
    <scope>NUCLEOTIDE SEQUENCE [LARGE SCALE GENOMIC DNA]</scope>
    <source>
        <strain evidence="5">E3</strain>
    </source>
</reference>
<feature type="non-terminal residue" evidence="5">
    <location>
        <position position="1"/>
    </location>
</feature>
<feature type="compositionally biased region" description="Basic and acidic residues" evidence="4">
    <location>
        <begin position="507"/>
        <end position="517"/>
    </location>
</feature>
<protein>
    <submittedName>
        <fullName evidence="5">Uncharacterized protein</fullName>
    </submittedName>
</protein>
<dbReference type="InterPro" id="IPR011990">
    <property type="entry name" value="TPR-like_helical_dom_sf"/>
</dbReference>
<dbReference type="Pfam" id="PF13432">
    <property type="entry name" value="TPR_16"/>
    <property type="match status" value="5"/>
</dbReference>
<dbReference type="Gene3D" id="1.25.40.10">
    <property type="entry name" value="Tetratricopeptide repeat domain"/>
    <property type="match status" value="6"/>
</dbReference>
<dbReference type="OMA" id="ANRANCL"/>
<feature type="repeat" description="TPR" evidence="3">
    <location>
        <begin position="80"/>
        <end position="113"/>
    </location>
</feature>
<dbReference type="PANTHER" id="PTHR44858:SF1">
    <property type="entry name" value="UDP-N-ACETYLGLUCOSAMINE--PEPTIDE N-ACETYLGLUCOSAMINYLTRANSFERASE SPINDLY-RELATED"/>
    <property type="match status" value="1"/>
</dbReference>